<proteinExistence type="inferred from homology"/>
<dbReference type="InterPro" id="IPR026265">
    <property type="entry name" value="LptC"/>
</dbReference>
<protein>
    <recommendedName>
        <fullName evidence="6">Lipopolysaccharide export system protein LptC</fullName>
    </recommendedName>
</protein>
<dbReference type="Pfam" id="PF06835">
    <property type="entry name" value="LptC"/>
    <property type="match status" value="1"/>
</dbReference>
<keyword evidence="2 6" id="KW-0997">Cell inner membrane</keyword>
<dbReference type="InterPro" id="IPR052363">
    <property type="entry name" value="LPS_export_LptC"/>
</dbReference>
<dbReference type="RefSeq" id="WP_101497905.1">
    <property type="nucleotide sequence ID" value="NZ_LNJZ01000009.1"/>
</dbReference>
<dbReference type="GO" id="GO:0030288">
    <property type="term" value="C:outer membrane-bounded periplasmic space"/>
    <property type="evidence" value="ECO:0007669"/>
    <property type="project" value="TreeGrafter"/>
</dbReference>
<evidence type="ECO:0000256" key="4">
    <source>
        <dbReference type="ARBA" id="ARBA00022989"/>
    </source>
</evidence>
<sequence length="189" mass="20904">MASPVRNWLILLPAAALVAALGYWNIDSDSPAKAAGSGSDSVTIDFYMTNSHTTQLNDEGLLHYEFTAERVDHVQETDISLMTAPDLHLHRGTEYPWHIRGVRGEAGPDGNEIQLFEQVRVERTDARGRPFILATEHLTYLPDTDHAFTGLPVQIDSAQGVTTASGMDAYLKQGTVHLRSTVRGRYENE</sequence>
<comment type="similarity">
    <text evidence="6">Belongs to the LptC family.</text>
</comment>
<accession>A0A4R6TVM3</accession>
<comment type="function">
    <text evidence="6">Involved in the assembly of lipopolysaccharide (LPS). Required for the translocation of LPS from the inner membrane to the outer membrane. Facilitates the transfer of LPS from the inner membrane to the periplasmic protein LptA. Could be a docking site for LptA.</text>
</comment>
<dbReference type="EMBL" id="SNYK01000013">
    <property type="protein sequence ID" value="TDQ36293.1"/>
    <property type="molecule type" value="Genomic_DNA"/>
</dbReference>
<keyword evidence="3 6" id="KW-0812">Transmembrane</keyword>
<dbReference type="GO" id="GO:0043165">
    <property type="term" value="P:Gram-negative-bacterium-type cell outer membrane assembly"/>
    <property type="evidence" value="ECO:0007669"/>
    <property type="project" value="UniProtKB-UniRule"/>
</dbReference>
<dbReference type="Gene3D" id="2.60.450.10">
    <property type="entry name" value="Lipopolysaccharide (LPS) transport protein A like domain"/>
    <property type="match status" value="1"/>
</dbReference>
<comment type="caution">
    <text evidence="7">The sequence shown here is derived from an EMBL/GenBank/DDBJ whole genome shotgun (WGS) entry which is preliminary data.</text>
</comment>
<reference evidence="7 8" key="1">
    <citation type="submission" date="2019-03" db="EMBL/GenBank/DDBJ databases">
        <title>Genomic Encyclopedia of Type Strains, Phase IV (KMG-IV): sequencing the most valuable type-strain genomes for metagenomic binning, comparative biology and taxonomic classification.</title>
        <authorList>
            <person name="Goeker M."/>
        </authorList>
    </citation>
    <scope>NUCLEOTIDE SEQUENCE [LARGE SCALE GENOMIC DNA]</scope>
    <source>
        <strain evidence="7 8">DSM 28679</strain>
    </source>
</reference>
<keyword evidence="8" id="KW-1185">Reference proteome</keyword>
<dbReference type="HAMAP" id="MF_01915">
    <property type="entry name" value="LPS_assembly_LptC"/>
    <property type="match status" value="1"/>
</dbReference>
<evidence type="ECO:0000313" key="7">
    <source>
        <dbReference type="EMBL" id="TDQ36293.1"/>
    </source>
</evidence>
<comment type="subunit">
    <text evidence="6">Component of the lipopolysaccharide transport and assembly complex. Interacts with LptA and the LptBFG transporter complex.</text>
</comment>
<gene>
    <name evidence="6" type="primary">lptC</name>
    <name evidence="7" type="ORF">DFQ45_11315</name>
</gene>
<evidence type="ECO:0000256" key="3">
    <source>
        <dbReference type="ARBA" id="ARBA00022692"/>
    </source>
</evidence>
<evidence type="ECO:0000256" key="5">
    <source>
        <dbReference type="ARBA" id="ARBA00023136"/>
    </source>
</evidence>
<keyword evidence="1 6" id="KW-1003">Cell membrane</keyword>
<dbReference type="AlphaFoldDB" id="A0A4R6TVM3"/>
<dbReference type="NCBIfam" id="TIGR04409">
    <property type="entry name" value="LptC_YrbK"/>
    <property type="match status" value="1"/>
</dbReference>
<dbReference type="OrthoDB" id="5731914at2"/>
<dbReference type="Proteomes" id="UP000294575">
    <property type="component" value="Unassembled WGS sequence"/>
</dbReference>
<evidence type="ECO:0000256" key="2">
    <source>
        <dbReference type="ARBA" id="ARBA00022519"/>
    </source>
</evidence>
<comment type="subcellular location">
    <subcellularLocation>
        <location evidence="6">Cell inner membrane</location>
        <topology evidence="6">Single-pass membrane protein</topology>
    </subcellularLocation>
</comment>
<dbReference type="GO" id="GO:0015221">
    <property type="term" value="F:lipopolysaccharide transmembrane transporter activity"/>
    <property type="evidence" value="ECO:0007669"/>
    <property type="project" value="InterPro"/>
</dbReference>
<dbReference type="GO" id="GO:0005886">
    <property type="term" value="C:plasma membrane"/>
    <property type="evidence" value="ECO:0007669"/>
    <property type="project" value="UniProtKB-SubCell"/>
</dbReference>
<dbReference type="GO" id="GO:0017089">
    <property type="term" value="F:glycolipid transfer activity"/>
    <property type="evidence" value="ECO:0007669"/>
    <property type="project" value="TreeGrafter"/>
</dbReference>
<dbReference type="InterPro" id="IPR010664">
    <property type="entry name" value="LipoPS_assembly_LptC-rel"/>
</dbReference>
<dbReference type="PANTHER" id="PTHR37481:SF1">
    <property type="entry name" value="LIPOPOLYSACCHARIDE EXPORT SYSTEM PROTEIN LPTC"/>
    <property type="match status" value="1"/>
</dbReference>
<organism evidence="7 8">
    <name type="scientific">Thiopseudomonas denitrificans</name>
    <dbReference type="NCBI Taxonomy" id="1501432"/>
    <lineage>
        <taxon>Bacteria</taxon>
        <taxon>Pseudomonadati</taxon>
        <taxon>Pseudomonadota</taxon>
        <taxon>Gammaproteobacteria</taxon>
        <taxon>Pseudomonadales</taxon>
        <taxon>Pseudomonadaceae</taxon>
        <taxon>Thiopseudomonas</taxon>
    </lineage>
</organism>
<keyword evidence="4 6" id="KW-1133">Transmembrane helix</keyword>
<keyword evidence="5 6" id="KW-0472">Membrane</keyword>
<evidence type="ECO:0000256" key="6">
    <source>
        <dbReference type="HAMAP-Rule" id="MF_01915"/>
    </source>
</evidence>
<name>A0A4R6TVM3_9GAMM</name>
<evidence type="ECO:0000313" key="8">
    <source>
        <dbReference type="Proteomes" id="UP000294575"/>
    </source>
</evidence>
<dbReference type="PANTHER" id="PTHR37481">
    <property type="entry name" value="LIPOPOLYSACCHARIDE EXPORT SYSTEM PROTEIN LPTC"/>
    <property type="match status" value="1"/>
</dbReference>
<evidence type="ECO:0000256" key="1">
    <source>
        <dbReference type="ARBA" id="ARBA00022475"/>
    </source>
</evidence>